<dbReference type="GO" id="GO:0003677">
    <property type="term" value="F:DNA binding"/>
    <property type="evidence" value="ECO:0007669"/>
    <property type="project" value="InterPro"/>
</dbReference>
<organism evidence="7 8">
    <name type="scientific">Bordetella genomosp. 4</name>
    <dbReference type="NCBI Taxonomy" id="463044"/>
    <lineage>
        <taxon>Bacteria</taxon>
        <taxon>Pseudomonadati</taxon>
        <taxon>Pseudomonadota</taxon>
        <taxon>Betaproteobacteria</taxon>
        <taxon>Burkholderiales</taxon>
        <taxon>Alcaligenaceae</taxon>
        <taxon>Bordetella</taxon>
    </lineage>
</organism>
<gene>
    <name evidence="7" type="ORF">CAL20_25270</name>
</gene>
<evidence type="ECO:0000256" key="3">
    <source>
        <dbReference type="ARBA" id="ARBA00023082"/>
    </source>
</evidence>
<evidence type="ECO:0000256" key="2">
    <source>
        <dbReference type="ARBA" id="ARBA00023015"/>
    </source>
</evidence>
<dbReference type="GO" id="GO:0006352">
    <property type="term" value="P:DNA-templated transcription initiation"/>
    <property type="evidence" value="ECO:0007669"/>
    <property type="project" value="InterPro"/>
</dbReference>
<dbReference type="PANTHER" id="PTHR43133">
    <property type="entry name" value="RNA POLYMERASE ECF-TYPE SIGMA FACTO"/>
    <property type="match status" value="1"/>
</dbReference>
<dbReference type="Gene3D" id="1.10.1740.10">
    <property type="match status" value="1"/>
</dbReference>
<feature type="domain" description="RNA polymerase sigma-70 region 2" evidence="5">
    <location>
        <begin position="15"/>
        <end position="80"/>
    </location>
</feature>
<accession>A0A261TKW8</accession>
<dbReference type="SUPFAM" id="SSF88946">
    <property type="entry name" value="Sigma2 domain of RNA polymerase sigma factors"/>
    <property type="match status" value="1"/>
</dbReference>
<protein>
    <submittedName>
        <fullName evidence="7">RNA polymerase subunit sigma</fullName>
    </submittedName>
</protein>
<keyword evidence="2" id="KW-0805">Transcription regulation</keyword>
<keyword evidence="3" id="KW-0731">Sigma factor</keyword>
<evidence type="ECO:0000256" key="4">
    <source>
        <dbReference type="ARBA" id="ARBA00023163"/>
    </source>
</evidence>
<dbReference type="OrthoDB" id="8654550at2"/>
<dbReference type="InterPro" id="IPR039425">
    <property type="entry name" value="RNA_pol_sigma-70-like"/>
</dbReference>
<dbReference type="NCBIfam" id="TIGR02937">
    <property type="entry name" value="sigma70-ECF"/>
    <property type="match status" value="1"/>
</dbReference>
<evidence type="ECO:0000313" key="8">
    <source>
        <dbReference type="Proteomes" id="UP000216885"/>
    </source>
</evidence>
<comment type="similarity">
    <text evidence="1">Belongs to the sigma-70 factor family. ECF subfamily.</text>
</comment>
<dbReference type="InterPro" id="IPR007627">
    <property type="entry name" value="RNA_pol_sigma70_r2"/>
</dbReference>
<dbReference type="InterPro" id="IPR014284">
    <property type="entry name" value="RNA_pol_sigma-70_dom"/>
</dbReference>
<keyword evidence="8" id="KW-1185">Reference proteome</keyword>
<dbReference type="RefSeq" id="WP_094824128.1">
    <property type="nucleotide sequence ID" value="NZ_NEVO01000019.1"/>
</dbReference>
<dbReference type="InterPro" id="IPR013249">
    <property type="entry name" value="RNA_pol_sigma70_r4_t2"/>
</dbReference>
<name>A0A261TKW8_9BORD</name>
<comment type="caution">
    <text evidence="7">The sequence shown here is derived from an EMBL/GenBank/DDBJ whole genome shotgun (WGS) entry which is preliminary data.</text>
</comment>
<dbReference type="PANTHER" id="PTHR43133:SF63">
    <property type="entry name" value="RNA POLYMERASE SIGMA FACTOR FECI-RELATED"/>
    <property type="match status" value="1"/>
</dbReference>
<feature type="domain" description="RNA polymerase sigma factor 70 region 4 type 2" evidence="6">
    <location>
        <begin position="114"/>
        <end position="166"/>
    </location>
</feature>
<evidence type="ECO:0000256" key="1">
    <source>
        <dbReference type="ARBA" id="ARBA00010641"/>
    </source>
</evidence>
<dbReference type="InterPro" id="IPR013325">
    <property type="entry name" value="RNA_pol_sigma_r2"/>
</dbReference>
<dbReference type="GO" id="GO:0016987">
    <property type="term" value="F:sigma factor activity"/>
    <property type="evidence" value="ECO:0007669"/>
    <property type="project" value="UniProtKB-KW"/>
</dbReference>
<evidence type="ECO:0000259" key="5">
    <source>
        <dbReference type="Pfam" id="PF04542"/>
    </source>
</evidence>
<dbReference type="Pfam" id="PF04542">
    <property type="entry name" value="Sigma70_r2"/>
    <property type="match status" value="1"/>
</dbReference>
<dbReference type="InterPro" id="IPR013324">
    <property type="entry name" value="RNA_pol_sigma_r3/r4-like"/>
</dbReference>
<keyword evidence="4" id="KW-0804">Transcription</keyword>
<evidence type="ECO:0000313" key="7">
    <source>
        <dbReference type="EMBL" id="OZI50065.1"/>
    </source>
</evidence>
<proteinExistence type="inferred from homology"/>
<evidence type="ECO:0000259" key="6">
    <source>
        <dbReference type="Pfam" id="PF08281"/>
    </source>
</evidence>
<dbReference type="EMBL" id="NEVQ01000023">
    <property type="protein sequence ID" value="OZI50065.1"/>
    <property type="molecule type" value="Genomic_DNA"/>
</dbReference>
<dbReference type="InterPro" id="IPR036388">
    <property type="entry name" value="WH-like_DNA-bd_sf"/>
</dbReference>
<reference evidence="7 8" key="1">
    <citation type="submission" date="2017-05" db="EMBL/GenBank/DDBJ databases">
        <title>Complete and WGS of Bordetella genogroups.</title>
        <authorList>
            <person name="Spilker T."/>
            <person name="LiPuma J."/>
        </authorList>
    </citation>
    <scope>NUCLEOTIDE SEQUENCE [LARGE SCALE GENOMIC DNA]</scope>
    <source>
        <strain evidence="7 8">AU9919</strain>
    </source>
</reference>
<dbReference type="Gene3D" id="1.10.10.10">
    <property type="entry name" value="Winged helix-like DNA-binding domain superfamily/Winged helix DNA-binding domain"/>
    <property type="match status" value="1"/>
</dbReference>
<dbReference type="Pfam" id="PF08281">
    <property type="entry name" value="Sigma70_r4_2"/>
    <property type="match status" value="1"/>
</dbReference>
<dbReference type="AlphaFoldDB" id="A0A261TKW8"/>
<dbReference type="Proteomes" id="UP000216885">
    <property type="component" value="Unassembled WGS sequence"/>
</dbReference>
<sequence>MRANESSLQQRVATLYTDHHGWLQAWLRRKLGDAHHAADMAHDTFVRIMASRDVLLGIQEPRAYLVTTARRLLVDRSRRQLIEQAYVAELTSLAQTLPGYPSPDEILMAVQALEQISTALDTLPAKVREAFLRHYLQEQSQADIAIAQGVSKRMVQKYLVQALLHCRRHCPAMAAQGA</sequence>
<dbReference type="SUPFAM" id="SSF88659">
    <property type="entry name" value="Sigma3 and sigma4 domains of RNA polymerase sigma factors"/>
    <property type="match status" value="1"/>
</dbReference>